<evidence type="ECO:0000256" key="3">
    <source>
        <dbReference type="ARBA" id="ARBA00023125"/>
    </source>
</evidence>
<dbReference type="SUPFAM" id="SSF48452">
    <property type="entry name" value="TPR-like"/>
    <property type="match status" value="1"/>
</dbReference>
<dbReference type="InterPro" id="IPR001867">
    <property type="entry name" value="OmpR/PhoB-type_DNA-bd"/>
</dbReference>
<feature type="region of interest" description="Disordered" evidence="6">
    <location>
        <begin position="297"/>
        <end position="352"/>
    </location>
</feature>
<keyword evidence="3 5" id="KW-0238">DNA-binding</keyword>
<dbReference type="InterPro" id="IPR051677">
    <property type="entry name" value="AfsR-DnrI-RedD_regulator"/>
</dbReference>
<dbReference type="PROSITE" id="PS51755">
    <property type="entry name" value="OMPR_PHOB"/>
    <property type="match status" value="1"/>
</dbReference>
<dbReference type="AlphaFoldDB" id="A0A4U8VWI2"/>
<comment type="similarity">
    <text evidence="1">Belongs to the AfsR/DnrI/RedD regulatory family.</text>
</comment>
<keyword evidence="2" id="KW-0805">Transcription regulation</keyword>
<evidence type="ECO:0000256" key="2">
    <source>
        <dbReference type="ARBA" id="ARBA00023015"/>
    </source>
</evidence>
<evidence type="ECO:0000256" key="4">
    <source>
        <dbReference type="ARBA" id="ARBA00023163"/>
    </source>
</evidence>
<feature type="compositionally biased region" description="Basic and acidic residues" evidence="6">
    <location>
        <begin position="324"/>
        <end position="341"/>
    </location>
</feature>
<dbReference type="SUPFAM" id="SSF46894">
    <property type="entry name" value="C-terminal effector domain of the bipartite response regulators"/>
    <property type="match status" value="1"/>
</dbReference>
<evidence type="ECO:0000256" key="1">
    <source>
        <dbReference type="ARBA" id="ARBA00005820"/>
    </source>
</evidence>
<dbReference type="EMBL" id="LR215973">
    <property type="protein sequence ID" value="VFA97742.1"/>
    <property type="molecule type" value="Genomic_DNA"/>
</dbReference>
<dbReference type="GO" id="GO:0003677">
    <property type="term" value="F:DNA binding"/>
    <property type="evidence" value="ECO:0007669"/>
    <property type="project" value="UniProtKB-UniRule"/>
</dbReference>
<dbReference type="InterPro" id="IPR005158">
    <property type="entry name" value="BTAD"/>
</dbReference>
<keyword evidence="4" id="KW-0804">Transcription</keyword>
<dbReference type="GO" id="GO:0006355">
    <property type="term" value="P:regulation of DNA-templated transcription"/>
    <property type="evidence" value="ECO:0007669"/>
    <property type="project" value="InterPro"/>
</dbReference>
<dbReference type="Proteomes" id="UP000290439">
    <property type="component" value="Chromosome"/>
</dbReference>
<evidence type="ECO:0000313" key="8">
    <source>
        <dbReference type="EMBL" id="VFA97742.1"/>
    </source>
</evidence>
<dbReference type="SMART" id="SM01043">
    <property type="entry name" value="BTAD"/>
    <property type="match status" value="1"/>
</dbReference>
<gene>
    <name evidence="8" type="primary">embR_1</name>
    <name evidence="8" type="ORF">NCTC10797_01506</name>
</gene>
<name>A0A4U8VWI2_9NOCA</name>
<dbReference type="InterPro" id="IPR011990">
    <property type="entry name" value="TPR-like_helical_dom_sf"/>
</dbReference>
<accession>A0A4U8VWI2</accession>
<dbReference type="Gene3D" id="3.40.50.300">
    <property type="entry name" value="P-loop containing nucleotide triphosphate hydrolases"/>
    <property type="match status" value="1"/>
</dbReference>
<dbReference type="InterPro" id="IPR036388">
    <property type="entry name" value="WH-like_DNA-bd_sf"/>
</dbReference>
<reference evidence="8 9" key="1">
    <citation type="submission" date="2019-02" db="EMBL/GenBank/DDBJ databases">
        <authorList>
            <consortium name="Pathogen Informatics"/>
        </authorList>
    </citation>
    <scope>NUCLEOTIDE SEQUENCE [LARGE SCALE GENOMIC DNA]</scope>
    <source>
        <strain evidence="8 9">3012STDY6756504</strain>
    </source>
</reference>
<evidence type="ECO:0000256" key="5">
    <source>
        <dbReference type="PROSITE-ProRule" id="PRU01091"/>
    </source>
</evidence>
<dbReference type="Pfam" id="PF03704">
    <property type="entry name" value="BTAD"/>
    <property type="match status" value="1"/>
</dbReference>
<proteinExistence type="inferred from homology"/>
<dbReference type="SMART" id="SM00862">
    <property type="entry name" value="Trans_reg_C"/>
    <property type="match status" value="1"/>
</dbReference>
<dbReference type="PANTHER" id="PTHR35807">
    <property type="entry name" value="TRANSCRIPTIONAL REGULATOR REDD-RELATED"/>
    <property type="match status" value="1"/>
</dbReference>
<dbReference type="CDD" id="cd15831">
    <property type="entry name" value="BTAD"/>
    <property type="match status" value="1"/>
</dbReference>
<dbReference type="Gene3D" id="1.25.40.10">
    <property type="entry name" value="Tetratricopeptide repeat domain"/>
    <property type="match status" value="1"/>
</dbReference>
<dbReference type="InterPro" id="IPR041664">
    <property type="entry name" value="AAA_16"/>
</dbReference>
<evidence type="ECO:0000313" key="9">
    <source>
        <dbReference type="Proteomes" id="UP000290439"/>
    </source>
</evidence>
<dbReference type="Pfam" id="PF13191">
    <property type="entry name" value="AAA_16"/>
    <property type="match status" value="1"/>
</dbReference>
<dbReference type="InterPro" id="IPR016032">
    <property type="entry name" value="Sig_transdc_resp-reg_C-effctor"/>
</dbReference>
<protein>
    <submittedName>
        <fullName evidence="8">Probable regulatory protein embR</fullName>
    </submittedName>
</protein>
<feature type="DNA-binding region" description="OmpR/PhoB-type" evidence="5">
    <location>
        <begin position="33"/>
        <end position="136"/>
    </location>
</feature>
<evidence type="ECO:0000259" key="7">
    <source>
        <dbReference type="PROSITE" id="PS51755"/>
    </source>
</evidence>
<dbReference type="GO" id="GO:0000160">
    <property type="term" value="P:phosphorelay signal transduction system"/>
    <property type="evidence" value="ECO:0007669"/>
    <property type="project" value="InterPro"/>
</dbReference>
<sequence>MSAGDCWIDLLETARAGLEATRNRLGALDIAVRTMWQVMVLLRVLGSFAAESDGEPLPLGGPRQRGVLALLVAARGQVVPVDRLVEDLWRGEAPARALASLQAYISNLRRLLEPGRPPRTAARLLVSAAPGYALRLPRTAVDAWRFEELLARARTHTDAHAVRDLLDEALALWQGPAFAEFADEPWAVTETTRLGELFLVARELHIATRLRLDHPATVAPDTQALTREHPLREEAWRLHALALWSSGRQADALAALRRARATFADELGLDPGPDLVALEEAVLTQRTDVLRAAVAVPRADTSASPAGSGPQRADTSPFPADAGISRRETSPPRADGGRSSDEPSPMMQGLPSDTVVATDPVAVAERGVPAFVGRDAELSTLLAAAAKAEDAGAHLALVTGEAGLGKSTLLQHLATRLERDGWLVATGRCPDLDSAPPAWAWVEILRTVAAGVPAGEFADDLAPLLSDAAAATGDAAAGRFRLRQAVWAWLTAAAADRPVAVIVDDLHWADAATLELLGGCVDVRAPILVVAAYRGDESDRLTATLASLARTAPLRLDLPGLDRDSVAELVRAECPADDNTVTGIADRTGGNPFYVRESARLLNGEGALIALSEVPDGVRDVLRRRLARLPESGVSVLRLAAVAGRESSVDVLVKAADTDEDGVLDALDAGVIAGLLDEPGPGRVRFVHALVRDTLITDVSRLRITRMHARIAAALEGTGDVAALAHHYARAGSPKAVGYCVRAAELAEARYAHDVAATLLTDAVTHCNDPDERVELYGRLLRAQVRAGDVAAARQTRERAVTYAESLGRDDLMIAAFTAWTEPTPWLARTYGTVDRPIVERLRRLLDRTDLAAEVRAHLLIAYTHELVGEADPTVMAAGREALDLATSPRLRAGALLVLARDSGRQDYSRELVRIGIEHDLPVYRVTGLLNLAANAAAANDPAAMRTLIGQALELARTYRMLEAIGAAEIALASLVLIEGRFAEAERLYTEATERLERAGSVHATGFLRLALAATWLNEGTLGDHLDDIRDLHAALGPMVADLLTLALHAAGRGEEARRTRTAPVPIRPDFFFTFLTSLRAMAILALGDRAAAEQIYTDLLPHRDGPPAGAQSLSLAVRPVAHTLGELARFLGREEEAAAHFARAADIAAVWGCPPLR</sequence>
<dbReference type="Pfam" id="PF00486">
    <property type="entry name" value="Trans_reg_C"/>
    <property type="match status" value="1"/>
</dbReference>
<dbReference type="Gene3D" id="1.10.10.10">
    <property type="entry name" value="Winged helix-like DNA-binding domain superfamily/Winged helix DNA-binding domain"/>
    <property type="match status" value="1"/>
</dbReference>
<organism evidence="8 9">
    <name type="scientific">Nocardia cyriacigeorgica</name>
    <dbReference type="NCBI Taxonomy" id="135487"/>
    <lineage>
        <taxon>Bacteria</taxon>
        <taxon>Bacillati</taxon>
        <taxon>Actinomycetota</taxon>
        <taxon>Actinomycetes</taxon>
        <taxon>Mycobacteriales</taxon>
        <taxon>Nocardiaceae</taxon>
        <taxon>Nocardia</taxon>
    </lineage>
</organism>
<dbReference type="InterPro" id="IPR027417">
    <property type="entry name" value="P-loop_NTPase"/>
</dbReference>
<dbReference type="PANTHER" id="PTHR35807:SF1">
    <property type="entry name" value="TRANSCRIPTIONAL REGULATOR REDD"/>
    <property type="match status" value="1"/>
</dbReference>
<dbReference type="SUPFAM" id="SSF52540">
    <property type="entry name" value="P-loop containing nucleoside triphosphate hydrolases"/>
    <property type="match status" value="1"/>
</dbReference>
<evidence type="ECO:0000256" key="6">
    <source>
        <dbReference type="SAM" id="MobiDB-lite"/>
    </source>
</evidence>
<feature type="domain" description="OmpR/PhoB-type" evidence="7">
    <location>
        <begin position="33"/>
        <end position="136"/>
    </location>
</feature>